<dbReference type="AlphaFoldDB" id="W9Z4I2"/>
<dbReference type="HOGENOM" id="CLU_2996565_0_0_1"/>
<protein>
    <submittedName>
        <fullName evidence="1">Uncharacterized protein</fullName>
    </submittedName>
</protein>
<dbReference type="EMBL" id="KI980799">
    <property type="protein sequence ID" value="EXK23507.1"/>
    <property type="molecule type" value="Genomic_DNA"/>
</dbReference>
<dbReference type="EMBL" id="KI980799">
    <property type="protein sequence ID" value="EXK23508.1"/>
    <property type="molecule type" value="Genomic_DNA"/>
</dbReference>
<dbReference type="EMBL" id="KI980799">
    <property type="protein sequence ID" value="EXK23509.1"/>
    <property type="molecule type" value="Genomic_DNA"/>
</dbReference>
<dbReference type="VEuPathDB" id="FungiDB:FOMG_19717"/>
<organism evidence="1">
    <name type="scientific">Fusarium oxysporum f. sp. melonis 26406</name>
    <dbReference type="NCBI Taxonomy" id="1089452"/>
    <lineage>
        <taxon>Eukaryota</taxon>
        <taxon>Fungi</taxon>
        <taxon>Dikarya</taxon>
        <taxon>Ascomycota</taxon>
        <taxon>Pezizomycotina</taxon>
        <taxon>Sordariomycetes</taxon>
        <taxon>Hypocreomycetidae</taxon>
        <taxon>Hypocreales</taxon>
        <taxon>Nectriaceae</taxon>
        <taxon>Fusarium</taxon>
        <taxon>Fusarium oxysporum species complex</taxon>
    </lineage>
</organism>
<dbReference type="EMBL" id="KI980799">
    <property type="protein sequence ID" value="EXK23512.1"/>
    <property type="molecule type" value="Genomic_DNA"/>
</dbReference>
<reference evidence="1" key="1">
    <citation type="submission" date="2012-04" db="EMBL/GenBank/DDBJ databases">
        <title>The Genome Sequence of Fusarium oxysporum melonis.</title>
        <authorList>
            <consortium name="The Broad Institute Genome Sequencing Platform"/>
            <person name="Ma L.-J."/>
            <person name="Gale L.R."/>
            <person name="Schwartz D.C."/>
            <person name="Zhou S."/>
            <person name="Corby-Kistler H."/>
            <person name="Young S.K."/>
            <person name="Zeng Q."/>
            <person name="Gargeya S."/>
            <person name="Fitzgerald M."/>
            <person name="Haas B."/>
            <person name="Abouelleil A."/>
            <person name="Alvarado L."/>
            <person name="Arachchi H.M."/>
            <person name="Berlin A."/>
            <person name="Brown A."/>
            <person name="Chapman S.B."/>
            <person name="Chen Z."/>
            <person name="Dunbar C."/>
            <person name="Freedman E."/>
            <person name="Gearin G."/>
            <person name="Goldberg J."/>
            <person name="Griggs A."/>
            <person name="Gujja S."/>
            <person name="Heiman D."/>
            <person name="Howarth C."/>
            <person name="Larson L."/>
            <person name="Lui A."/>
            <person name="MacDonald P.J.P."/>
            <person name="Montmayeur A."/>
            <person name="Murphy C."/>
            <person name="Neiman D."/>
            <person name="Pearson M."/>
            <person name="Priest M."/>
            <person name="Roberts A."/>
            <person name="Saif S."/>
            <person name="Shea T."/>
            <person name="Shenoy N."/>
            <person name="Sisk P."/>
            <person name="Stolte C."/>
            <person name="Sykes S."/>
            <person name="Wortman J."/>
            <person name="Nusbaum C."/>
            <person name="Birren B."/>
        </authorList>
    </citation>
    <scope>NUCLEOTIDE SEQUENCE</scope>
    <source>
        <strain evidence="1">26406</strain>
    </source>
</reference>
<dbReference type="EMBL" id="KI980799">
    <property type="protein sequence ID" value="EXK23511.1"/>
    <property type="molecule type" value="Genomic_DNA"/>
</dbReference>
<dbReference type="EMBL" id="KI980799">
    <property type="protein sequence ID" value="EXK23510.1"/>
    <property type="molecule type" value="Genomic_DNA"/>
</dbReference>
<accession>W9Z4I2</accession>
<sequence>MARSHHRPRKWQQPFIDQQKPLISHLSFSPFFPIIYPPRLHFLSRAFPWLIKSYLTT</sequence>
<name>W9Z4I2_FUSOX</name>
<evidence type="ECO:0000313" key="1">
    <source>
        <dbReference type="EMBL" id="EXK23512.1"/>
    </source>
</evidence>
<dbReference type="EMBL" id="KI980799">
    <property type="protein sequence ID" value="EXK23506.1"/>
    <property type="molecule type" value="Genomic_DNA"/>
</dbReference>
<reference evidence="1" key="2">
    <citation type="submission" date="2014-02" db="EMBL/GenBank/DDBJ databases">
        <title>Annotation of the Genome Sequence of Fusarium oxysporum f. sp. melonis 26406.</title>
        <authorList>
            <consortium name="The Broad Institute Genomics Platform"/>
            <person name="Ma L.-J."/>
            <person name="Corby-Kistler H."/>
            <person name="Broz K."/>
            <person name="Gale L.R."/>
            <person name="Jonkers W."/>
            <person name="O'Donnell K."/>
            <person name="Ploetz R."/>
            <person name="Steinberg C."/>
            <person name="Schwartz D.C."/>
            <person name="VanEtten H."/>
            <person name="Zhou S."/>
            <person name="Young S.K."/>
            <person name="Zeng Q."/>
            <person name="Gargeya S."/>
            <person name="Fitzgerald M."/>
            <person name="Abouelleil A."/>
            <person name="Alvarado L."/>
            <person name="Chapman S.B."/>
            <person name="Gainer-Dewar J."/>
            <person name="Goldberg J."/>
            <person name="Griggs A."/>
            <person name="Gujja S."/>
            <person name="Hansen M."/>
            <person name="Howarth C."/>
            <person name="Imamovic A."/>
            <person name="Ireland A."/>
            <person name="Larimer J."/>
            <person name="McCowan C."/>
            <person name="Murphy C."/>
            <person name="Pearson M."/>
            <person name="Poon T.W."/>
            <person name="Priest M."/>
            <person name="Roberts A."/>
            <person name="Saif S."/>
            <person name="Shea T."/>
            <person name="Sykes S."/>
            <person name="Wortman J."/>
            <person name="Nusbaum C."/>
            <person name="Birren B."/>
        </authorList>
    </citation>
    <scope>NUCLEOTIDE SEQUENCE</scope>
    <source>
        <strain evidence="1">26406</strain>
    </source>
</reference>
<gene>
    <name evidence="1" type="ORF">FOMG_19717</name>
</gene>
<dbReference type="EMBL" id="KI980799">
    <property type="protein sequence ID" value="EXK23513.1"/>
    <property type="molecule type" value="Genomic_DNA"/>
</dbReference>
<proteinExistence type="predicted"/>
<dbReference type="Proteomes" id="UP000030703">
    <property type="component" value="Unassembled WGS sequence"/>
</dbReference>